<feature type="transmembrane region" description="Helical" evidence="1">
    <location>
        <begin position="64"/>
        <end position="91"/>
    </location>
</feature>
<feature type="transmembrane region" description="Helical" evidence="1">
    <location>
        <begin position="25"/>
        <end position="44"/>
    </location>
</feature>
<reference evidence="2 3" key="1">
    <citation type="submission" date="2021-07" db="EMBL/GenBank/DDBJ databases">
        <title>A novel Jannaschia species isolated from marine dinoflagellate Ceratoperidinium margalefii.</title>
        <authorList>
            <person name="Jiang Y."/>
            <person name="Li Z."/>
        </authorList>
    </citation>
    <scope>NUCLEOTIDE SEQUENCE [LARGE SCALE GENOMIC DNA]</scope>
    <source>
        <strain evidence="2 3">J12C1-MA-4</strain>
    </source>
</reference>
<organism evidence="2 3">
    <name type="scientific">Gymnodinialimonas ceratoperidinii</name>
    <dbReference type="NCBI Taxonomy" id="2856823"/>
    <lineage>
        <taxon>Bacteria</taxon>
        <taxon>Pseudomonadati</taxon>
        <taxon>Pseudomonadota</taxon>
        <taxon>Alphaproteobacteria</taxon>
        <taxon>Rhodobacterales</taxon>
        <taxon>Paracoccaceae</taxon>
        <taxon>Gymnodinialimonas</taxon>
    </lineage>
</organism>
<evidence type="ECO:0000313" key="3">
    <source>
        <dbReference type="Proteomes" id="UP000825009"/>
    </source>
</evidence>
<feature type="transmembrane region" description="Helical" evidence="1">
    <location>
        <begin position="194"/>
        <end position="216"/>
    </location>
</feature>
<dbReference type="Proteomes" id="UP000825009">
    <property type="component" value="Chromosome"/>
</dbReference>
<evidence type="ECO:0000256" key="1">
    <source>
        <dbReference type="SAM" id="Phobius"/>
    </source>
</evidence>
<keyword evidence="1" id="KW-0812">Transmembrane</keyword>
<protein>
    <recommendedName>
        <fullName evidence="4">Glycerophosphoryl diester phosphodiesterase membrane domain-containing protein</fullName>
    </recommendedName>
</protein>
<keyword evidence="1" id="KW-0472">Membrane</keyword>
<evidence type="ECO:0000313" key="2">
    <source>
        <dbReference type="EMBL" id="QXT39937.1"/>
    </source>
</evidence>
<feature type="transmembrane region" description="Helical" evidence="1">
    <location>
        <begin position="112"/>
        <end position="140"/>
    </location>
</feature>
<dbReference type="AlphaFoldDB" id="A0A8F6YD84"/>
<feature type="transmembrane region" description="Helical" evidence="1">
    <location>
        <begin position="236"/>
        <end position="261"/>
    </location>
</feature>
<evidence type="ECO:0008006" key="4">
    <source>
        <dbReference type="Google" id="ProtNLM"/>
    </source>
</evidence>
<dbReference type="EMBL" id="CP079194">
    <property type="protein sequence ID" value="QXT39937.1"/>
    <property type="molecule type" value="Genomic_DNA"/>
</dbReference>
<gene>
    <name evidence="2" type="ORF">KYE46_01345</name>
</gene>
<feature type="transmembrane region" description="Helical" evidence="1">
    <location>
        <begin position="146"/>
        <end position="173"/>
    </location>
</feature>
<dbReference type="RefSeq" id="WP_219002944.1">
    <property type="nucleotide sequence ID" value="NZ_CP079194.1"/>
</dbReference>
<name>A0A8F6YD84_9RHOB</name>
<sequence length="271" mass="28799">MDYGYQLLRHVFAQVFGNLPQAARITLVLLAAPMVVVFVTNPGLLDGTAFHFNPDTGTTDFSSLQPLGALLTVIVGLISWLWAAVAWHRYVLLEEYPNGLLPRWRGSNIANYFGNALLILLVMIAVALLGGIVVGIFVAVLQSPAIIVALGIGLIIGVSWMATRVGLVLPAAAIGERLTLRESWAATAPVSGQIILPIIVIALVTTILNQGIVAVFGTSVDVMTPIGQQQQVTLSAIGVVLSVAVGWAQMLVNLALMTTLYGNLIEGRQLN</sequence>
<proteinExistence type="predicted"/>
<keyword evidence="1" id="KW-1133">Transmembrane helix</keyword>
<accession>A0A8F6YD84</accession>
<keyword evidence="3" id="KW-1185">Reference proteome</keyword>
<dbReference type="KEGG" id="gce:KYE46_01345"/>